<dbReference type="STRING" id="1142511.WIGMOR_0408"/>
<dbReference type="RefSeq" id="WP_014354179.1">
    <property type="nucleotide sequence ID" value="NC_016893.1"/>
</dbReference>
<evidence type="ECO:0000259" key="5">
    <source>
        <dbReference type="PROSITE" id="PS50893"/>
    </source>
</evidence>
<reference evidence="6 7" key="1">
    <citation type="journal article" date="2012" name="MBio">
        <title>Insight into the transmission biology and species-specific functional capabilities of tsetse (Diptera: glossinidae) obligate symbiont wigglesworthia.</title>
        <authorList>
            <person name="Rio R.V."/>
            <person name="Symula R.E."/>
            <person name="Wang J."/>
            <person name="Lohs C."/>
            <person name="Wu Y.N."/>
            <person name="Snyder A.K."/>
            <person name="Bjornson R.D."/>
            <person name="Oshima K."/>
            <person name="Biehl B.S."/>
            <person name="Perna N.T."/>
            <person name="Hattori M."/>
            <person name="Aksoy S."/>
        </authorList>
    </citation>
    <scope>NUCLEOTIDE SEQUENCE [LARGE SCALE GENOMIC DNA]</scope>
    <source>
        <strain evidence="6">WGM</strain>
    </source>
</reference>
<dbReference type="AlphaFoldDB" id="H6Q4V7"/>
<dbReference type="Proteomes" id="UP000009061">
    <property type="component" value="Chromosome"/>
</dbReference>
<dbReference type="Pfam" id="PF00005">
    <property type="entry name" value="ABC_tran"/>
    <property type="match status" value="1"/>
</dbReference>
<evidence type="ECO:0000256" key="1">
    <source>
        <dbReference type="ARBA" id="ARBA00006216"/>
    </source>
</evidence>
<gene>
    <name evidence="6" type="primary">sufC</name>
    <name evidence="6" type="synonym">ynhD</name>
    <name evidence="6" type="ORF">WIGMOR_0408</name>
</gene>
<organism evidence="6 7">
    <name type="scientific">Wigglesworthia glossinidia endosymbiont of Glossina morsitans morsitans</name>
    <name type="common">Yale colony</name>
    <dbReference type="NCBI Taxonomy" id="1142511"/>
    <lineage>
        <taxon>Bacteria</taxon>
        <taxon>Pseudomonadati</taxon>
        <taxon>Pseudomonadota</taxon>
        <taxon>Gammaproteobacteria</taxon>
        <taxon>Enterobacterales</taxon>
        <taxon>Erwiniaceae</taxon>
        <taxon>Wigglesworthia</taxon>
    </lineage>
</organism>
<dbReference type="InterPro" id="IPR003593">
    <property type="entry name" value="AAA+_ATPase"/>
</dbReference>
<dbReference type="InterPro" id="IPR017871">
    <property type="entry name" value="ABC_transporter-like_CS"/>
</dbReference>
<dbReference type="PROSITE" id="PS50893">
    <property type="entry name" value="ABC_TRANSPORTER_2"/>
    <property type="match status" value="1"/>
</dbReference>
<dbReference type="PANTHER" id="PTHR43204">
    <property type="entry name" value="ABC TRANSPORTER I FAMILY MEMBER 6, CHLOROPLASTIC"/>
    <property type="match status" value="1"/>
</dbReference>
<dbReference type="InterPro" id="IPR027417">
    <property type="entry name" value="P-loop_NTPase"/>
</dbReference>
<feature type="domain" description="ABC transporter" evidence="5">
    <location>
        <begin position="2"/>
        <end position="242"/>
    </location>
</feature>
<dbReference type="PANTHER" id="PTHR43204:SF1">
    <property type="entry name" value="ABC TRANSPORTER I FAMILY MEMBER 6, CHLOROPLASTIC"/>
    <property type="match status" value="1"/>
</dbReference>
<keyword evidence="7" id="KW-1185">Reference proteome</keyword>
<proteinExistence type="inferred from homology"/>
<evidence type="ECO:0000313" key="6">
    <source>
        <dbReference type="EMBL" id="AFA41240.1"/>
    </source>
</evidence>
<keyword evidence="4" id="KW-0067">ATP-binding</keyword>
<evidence type="ECO:0000256" key="3">
    <source>
        <dbReference type="ARBA" id="ARBA00022741"/>
    </source>
</evidence>
<accession>H6Q4V7</accession>
<dbReference type="InterPro" id="IPR010230">
    <property type="entry name" value="FeS-cluster_ATPase_SufC"/>
</dbReference>
<evidence type="ECO:0000256" key="4">
    <source>
        <dbReference type="ARBA" id="ARBA00022840"/>
    </source>
</evidence>
<dbReference type="GO" id="GO:0005524">
    <property type="term" value="F:ATP binding"/>
    <property type="evidence" value="ECO:0007669"/>
    <property type="project" value="UniProtKB-KW"/>
</dbReference>
<dbReference type="InterPro" id="IPR003439">
    <property type="entry name" value="ABC_transporter-like_ATP-bd"/>
</dbReference>
<name>H6Q4V7_WIGGL</name>
<dbReference type="SUPFAM" id="SSF52540">
    <property type="entry name" value="P-loop containing nucleoside triphosphate hydrolases"/>
    <property type="match status" value="1"/>
</dbReference>
<dbReference type="GO" id="GO:0016887">
    <property type="term" value="F:ATP hydrolysis activity"/>
    <property type="evidence" value="ECO:0007669"/>
    <property type="project" value="InterPro"/>
</dbReference>
<dbReference type="SMART" id="SM00382">
    <property type="entry name" value="AAA"/>
    <property type="match status" value="1"/>
</dbReference>
<comment type="similarity">
    <text evidence="1">Belongs to the ABC transporter superfamily. Ycf16 family.</text>
</comment>
<dbReference type="Gene3D" id="3.40.50.300">
    <property type="entry name" value="P-loop containing nucleotide triphosphate hydrolases"/>
    <property type="match status" value="1"/>
</dbReference>
<dbReference type="HOGENOM" id="CLU_000604_48_1_6"/>
<evidence type="ECO:0000256" key="2">
    <source>
        <dbReference type="ARBA" id="ARBA00006526"/>
    </source>
</evidence>
<dbReference type="NCBIfam" id="TIGR01978">
    <property type="entry name" value="sufC"/>
    <property type="match status" value="1"/>
</dbReference>
<dbReference type="CDD" id="cd03217">
    <property type="entry name" value="ABC_FeS_Assembly"/>
    <property type="match status" value="1"/>
</dbReference>
<comment type="similarity">
    <text evidence="2">Belongs to the ABC transporter superfamily. Drug exporter-2 (TC 3.A.1.117) family.</text>
</comment>
<dbReference type="KEGG" id="wgl:WIGMOR_0408"/>
<protein>
    <submittedName>
        <fullName evidence="6">Fe-S cluster assembly transport protein</fullName>
    </submittedName>
</protein>
<dbReference type="OrthoDB" id="9806149at2"/>
<evidence type="ECO:0000313" key="7">
    <source>
        <dbReference type="Proteomes" id="UP000009061"/>
    </source>
</evidence>
<dbReference type="eggNOG" id="COG0396">
    <property type="taxonomic scope" value="Bacteria"/>
</dbReference>
<keyword evidence="3" id="KW-0547">Nucleotide-binding</keyword>
<sequence length="242" mass="27445">MLSIQNLEVMVNNQLILNKLNLKIQPGEVHAIMGPNGSGKSTLADTLSGKKHCVITSGSILFKNVNLFQLTPEERAGKGIFIAFQYPMEIPGINNKNFLHASINAIRKYQNKPFLDIYNFSQIYKKNTELLNISEEFMQRALNVGFSGGEKKRNEILQMIILKPSLCVLDEIDSGLDIDSLKKISNCINMLRHKKRSFIIITHYQRILNYISPDYVHVLNKGSIVQSGTFEIVKHLEEYGYG</sequence>
<dbReference type="EMBL" id="CP003315">
    <property type="protein sequence ID" value="AFA41240.1"/>
    <property type="molecule type" value="Genomic_DNA"/>
</dbReference>
<dbReference type="PROSITE" id="PS00211">
    <property type="entry name" value="ABC_TRANSPORTER_1"/>
    <property type="match status" value="1"/>
</dbReference>